<dbReference type="Pfam" id="PF26130">
    <property type="entry name" value="PB1-like"/>
    <property type="match status" value="1"/>
</dbReference>
<feature type="domain" description="PB1-like" evidence="2">
    <location>
        <begin position="23"/>
        <end position="121"/>
    </location>
</feature>
<evidence type="ECO:0000313" key="4">
    <source>
        <dbReference type="Proteomes" id="UP001177003"/>
    </source>
</evidence>
<feature type="region of interest" description="Disordered" evidence="1">
    <location>
        <begin position="282"/>
        <end position="316"/>
    </location>
</feature>
<organism evidence="3 4">
    <name type="scientific">Lactuca saligna</name>
    <name type="common">Willowleaf lettuce</name>
    <dbReference type="NCBI Taxonomy" id="75948"/>
    <lineage>
        <taxon>Eukaryota</taxon>
        <taxon>Viridiplantae</taxon>
        <taxon>Streptophyta</taxon>
        <taxon>Embryophyta</taxon>
        <taxon>Tracheophyta</taxon>
        <taxon>Spermatophyta</taxon>
        <taxon>Magnoliopsida</taxon>
        <taxon>eudicotyledons</taxon>
        <taxon>Gunneridae</taxon>
        <taxon>Pentapetalae</taxon>
        <taxon>asterids</taxon>
        <taxon>campanulids</taxon>
        <taxon>Asterales</taxon>
        <taxon>Asteraceae</taxon>
        <taxon>Cichorioideae</taxon>
        <taxon>Cichorieae</taxon>
        <taxon>Lactucinae</taxon>
        <taxon>Lactuca</taxon>
    </lineage>
</organism>
<feature type="compositionally biased region" description="Acidic residues" evidence="1">
    <location>
        <begin position="295"/>
        <end position="316"/>
    </location>
</feature>
<protein>
    <recommendedName>
        <fullName evidence="2">PB1-like domain-containing protein</fullName>
    </recommendedName>
</protein>
<dbReference type="InterPro" id="IPR058594">
    <property type="entry name" value="PB1-like_dom_pln"/>
</dbReference>
<evidence type="ECO:0000313" key="3">
    <source>
        <dbReference type="EMBL" id="CAI9297885.1"/>
    </source>
</evidence>
<dbReference type="Proteomes" id="UP001177003">
    <property type="component" value="Chromosome 8"/>
</dbReference>
<sequence length="562" mass="63904">MWSIRAHGEEIDPNQIYAGNPTMFSMELHHGGKFTKFPGIKYIEGVVAYIDVIDIEEFSVHKIDSIMLDLGYVVPPVIYYHFRLPNEGLDFGLRALGNDDDVRNLSKYVSENKLIKVYTEHGETTLVTYFMSPNGPKRVIIEEIEDEEPPQPVSPTVGLTLARYGFFTPELSRGRGWKPTQGSSSCSKNLCLDWVDKGGISVVEGDQVDLVTTNADVEMVEKLVNEDVEEGQPIANKGVEEGCTAMNKQHQSNEVPFEDNYSVEEEMLEDFDPFYGVEFNESIPKKPSSMADVDASNDDDSDSSEDNSEDSDFMVDEDNLIPYIEVDMENFYMSIDTDAEYLGSVYKFHEGNDVQEEVKDIEVINNDEWDSMGEDSDNDRKRREIIKQLTSVCKGTVVVNASRVGGPTTKKVKGKEVIEEKAKCTWRLHASRENDNEYWFVKTYNRNHICLQSRKIKSCTATFISKQIMDQIESNPGVPIRAIQEELQRKYEVSISGDKVFRAKALTTKMVVGDYTKQYAVLRDYVLELQATNVDTIVKIQVESEPNCNNSTRQFKRMYVLE</sequence>
<name>A0AA35ZS48_LACSI</name>
<evidence type="ECO:0000256" key="1">
    <source>
        <dbReference type="SAM" id="MobiDB-lite"/>
    </source>
</evidence>
<evidence type="ECO:0000259" key="2">
    <source>
        <dbReference type="Pfam" id="PF26130"/>
    </source>
</evidence>
<accession>A0AA35ZS48</accession>
<proteinExistence type="predicted"/>
<reference evidence="3" key="1">
    <citation type="submission" date="2023-04" db="EMBL/GenBank/DDBJ databases">
        <authorList>
            <person name="Vijverberg K."/>
            <person name="Xiong W."/>
            <person name="Schranz E."/>
        </authorList>
    </citation>
    <scope>NUCLEOTIDE SEQUENCE</scope>
</reference>
<keyword evidence="4" id="KW-1185">Reference proteome</keyword>
<gene>
    <name evidence="3" type="ORF">LSALG_LOCUS36666</name>
</gene>
<dbReference type="EMBL" id="OX465084">
    <property type="protein sequence ID" value="CAI9297885.1"/>
    <property type="molecule type" value="Genomic_DNA"/>
</dbReference>
<dbReference type="PANTHER" id="PTHR31973">
    <property type="entry name" value="POLYPROTEIN, PUTATIVE-RELATED"/>
    <property type="match status" value="1"/>
</dbReference>
<dbReference type="AlphaFoldDB" id="A0AA35ZS48"/>
<dbReference type="PANTHER" id="PTHR31973:SF190">
    <property type="entry name" value="MULE TRANSPOSASE DOMAIN-CONTAINING PROTEIN"/>
    <property type="match status" value="1"/>
</dbReference>